<dbReference type="PANTHER" id="PTHR10755">
    <property type="entry name" value="COPROPORPHYRINOGEN III OXIDASE, MITOCHONDRIAL"/>
    <property type="match status" value="1"/>
</dbReference>
<reference evidence="7 8" key="1">
    <citation type="journal article" date="2020" name="ISME J.">
        <title>Uncovering the hidden diversity of litter-decomposition mechanisms in mushroom-forming fungi.</title>
        <authorList>
            <person name="Floudas D."/>
            <person name="Bentzer J."/>
            <person name="Ahren D."/>
            <person name="Johansson T."/>
            <person name="Persson P."/>
            <person name="Tunlid A."/>
        </authorList>
    </citation>
    <scope>NUCLEOTIDE SEQUENCE [LARGE SCALE GENOMIC DNA]</scope>
    <source>
        <strain evidence="7 8">CBS 291.85</strain>
    </source>
</reference>
<dbReference type="NCBIfam" id="NF003727">
    <property type="entry name" value="PRK05330.1"/>
    <property type="match status" value="1"/>
</dbReference>
<evidence type="ECO:0000256" key="3">
    <source>
        <dbReference type="ARBA" id="ARBA00011738"/>
    </source>
</evidence>
<keyword evidence="6" id="KW-0627">Porphyrin biosynthesis</keyword>
<dbReference type="GO" id="GO:0006782">
    <property type="term" value="P:protoporphyrinogen IX biosynthetic process"/>
    <property type="evidence" value="ECO:0007669"/>
    <property type="project" value="UniProtKB-UniPathway"/>
</dbReference>
<dbReference type="GO" id="GO:0005737">
    <property type="term" value="C:cytoplasm"/>
    <property type="evidence" value="ECO:0007669"/>
    <property type="project" value="TreeGrafter"/>
</dbReference>
<dbReference type="Proteomes" id="UP000559256">
    <property type="component" value="Unassembled WGS sequence"/>
</dbReference>
<dbReference type="EC" id="1.3.3.3" evidence="4"/>
<sequence length="373" mass="41968">MADKSSPSPEPMRKRVETYIRKLQHEIVTSLEKLDPNAPPFKRDAWIRPQGGSGQSCVFAMPAQEDGTVAHESVLEKAGVNISIVHGTLPPPALKQMRADHKTLPLPEDVSDGLPFFAAGISLVIHPRNPHAPTSHANYRYFEITEAFSNTQAAEKDTQKEPKVIAWWFGGGADLTPSYLYEEDAVHFHKTLKDASDPFGSLLYPTFKKWCDEYFYIPHRGETRGVGGIFFDDLNELEHAKLKGSAEAGESAGAGSKEKLRPQTQEEIFEFIQSAGNAFVPSYVPIVAKRCSTPYTPQQRRWQLVRRGRYVEFNLVYDRGTKFGLMTPGARIESILMSLPEVARWEYMSDLGEDKESEEGKLLEVVKNPRDWL</sequence>
<name>A0A8H5CNC8_9AGAR</name>
<dbReference type="SUPFAM" id="SSF102886">
    <property type="entry name" value="Coproporphyrinogen III oxidase"/>
    <property type="match status" value="1"/>
</dbReference>
<protein>
    <recommendedName>
        <fullName evidence="4">coproporphyrinogen oxidase</fullName>
        <ecNumber evidence="4">1.3.3.3</ecNumber>
    </recommendedName>
</protein>
<comment type="caution">
    <text evidence="7">The sequence shown here is derived from an EMBL/GenBank/DDBJ whole genome shotgun (WGS) entry which is preliminary data.</text>
</comment>
<dbReference type="PROSITE" id="PS01021">
    <property type="entry name" value="COPROGEN_OXIDASE"/>
    <property type="match status" value="1"/>
</dbReference>
<evidence type="ECO:0000313" key="7">
    <source>
        <dbReference type="EMBL" id="KAF5344865.1"/>
    </source>
</evidence>
<dbReference type="PRINTS" id="PR00073">
    <property type="entry name" value="COPRGNOXDASE"/>
</dbReference>
<dbReference type="AlphaFoldDB" id="A0A8H5CNC8"/>
<organism evidence="7 8">
    <name type="scientific">Tetrapyrgos nigripes</name>
    <dbReference type="NCBI Taxonomy" id="182062"/>
    <lineage>
        <taxon>Eukaryota</taxon>
        <taxon>Fungi</taxon>
        <taxon>Dikarya</taxon>
        <taxon>Basidiomycota</taxon>
        <taxon>Agaricomycotina</taxon>
        <taxon>Agaricomycetes</taxon>
        <taxon>Agaricomycetidae</taxon>
        <taxon>Agaricales</taxon>
        <taxon>Marasmiineae</taxon>
        <taxon>Marasmiaceae</taxon>
        <taxon>Tetrapyrgos</taxon>
    </lineage>
</organism>
<dbReference type="InterPro" id="IPR018375">
    <property type="entry name" value="Coprogen_oxidase_CS"/>
</dbReference>
<evidence type="ECO:0000256" key="1">
    <source>
        <dbReference type="ARBA" id="ARBA00005168"/>
    </source>
</evidence>
<dbReference type="Pfam" id="PF01218">
    <property type="entry name" value="Coprogen_oxidas"/>
    <property type="match status" value="1"/>
</dbReference>
<keyword evidence="8" id="KW-1185">Reference proteome</keyword>
<accession>A0A8H5CNC8</accession>
<comment type="subunit">
    <text evidence="3">Homodimer.</text>
</comment>
<dbReference type="Gene3D" id="3.40.1500.10">
    <property type="entry name" value="Coproporphyrinogen III oxidase, aerobic"/>
    <property type="match status" value="1"/>
</dbReference>
<dbReference type="InterPro" id="IPR036406">
    <property type="entry name" value="Coprogen_oxidase_aer_sf"/>
</dbReference>
<keyword evidence="5" id="KW-0560">Oxidoreductase</keyword>
<evidence type="ECO:0000256" key="2">
    <source>
        <dbReference type="ARBA" id="ARBA00010644"/>
    </source>
</evidence>
<dbReference type="PANTHER" id="PTHR10755:SF0">
    <property type="entry name" value="OXYGEN-DEPENDENT COPROPORPHYRINOGEN-III OXIDASE, MITOCHONDRIAL"/>
    <property type="match status" value="1"/>
</dbReference>
<proteinExistence type="inferred from homology"/>
<dbReference type="PIRSF" id="PIRSF000166">
    <property type="entry name" value="Coproporphyri_ox"/>
    <property type="match status" value="1"/>
</dbReference>
<evidence type="ECO:0000256" key="6">
    <source>
        <dbReference type="ARBA" id="ARBA00023244"/>
    </source>
</evidence>
<evidence type="ECO:0000256" key="5">
    <source>
        <dbReference type="ARBA" id="ARBA00023002"/>
    </source>
</evidence>
<comment type="pathway">
    <text evidence="1">Porphyrin-containing compound metabolism; protoporphyrin-IX biosynthesis; protoporphyrinogen-IX from coproporphyrinogen-III (O2 route): step 1/1.</text>
</comment>
<evidence type="ECO:0000313" key="8">
    <source>
        <dbReference type="Proteomes" id="UP000559256"/>
    </source>
</evidence>
<comment type="similarity">
    <text evidence="2">Belongs to the aerobic coproporphyrinogen-III oxidase family.</text>
</comment>
<dbReference type="UniPathway" id="UPA00251">
    <property type="reaction ID" value="UER00322"/>
</dbReference>
<dbReference type="InterPro" id="IPR001260">
    <property type="entry name" value="Coprogen_oxidase_aer"/>
</dbReference>
<gene>
    <name evidence="7" type="ORF">D9758_011604</name>
</gene>
<dbReference type="OrthoDB" id="15318at2759"/>
<dbReference type="EMBL" id="JAACJM010000117">
    <property type="protein sequence ID" value="KAF5344865.1"/>
    <property type="molecule type" value="Genomic_DNA"/>
</dbReference>
<evidence type="ECO:0000256" key="4">
    <source>
        <dbReference type="ARBA" id="ARBA00012869"/>
    </source>
</evidence>
<dbReference type="GO" id="GO:0004109">
    <property type="term" value="F:coproporphyrinogen oxidase activity"/>
    <property type="evidence" value="ECO:0007669"/>
    <property type="project" value="UniProtKB-EC"/>
</dbReference>